<organism evidence="14 15">
    <name type="scientific">Simian immunodeficiency virus</name>
    <name type="common">SIV</name>
    <dbReference type="NCBI Taxonomy" id="11723"/>
    <lineage>
        <taxon>Viruses</taxon>
        <taxon>Riboviria</taxon>
        <taxon>Pararnavirae</taxon>
        <taxon>Artverviricota</taxon>
        <taxon>Revtraviricetes</taxon>
        <taxon>Ortervirales</taxon>
        <taxon>Retroviridae</taxon>
        <taxon>Orthoretrovirinae</taxon>
        <taxon>Lentivirus</taxon>
        <taxon>Lentivirus simimdef</taxon>
    </lineage>
</organism>
<dbReference type="GO" id="GO:0019058">
    <property type="term" value="P:viral life cycle"/>
    <property type="evidence" value="ECO:0007669"/>
    <property type="project" value="InterPro"/>
</dbReference>
<dbReference type="PRINTS" id="PR00349">
    <property type="entry name" value="VIRIONINFFCT"/>
</dbReference>
<keyword evidence="6" id="KW-0945">Host-virus interaction</keyword>
<sequence length="227" mass="26907">MEREKEWVMRITWRVSGDLITKWQGIVRYWMTKRNLPWQYQMHYQISWAWYTQGRYWIPVKKGKIVVDLYWHLTPEKGWLSTYAVGICYQDADSTYWTELDPETADSIVHCHYFNCFTERAIQKAIRGERFVFCNYPEGHKQTGQVQTLQLLALRAVQDGIRKQRAERAKTRMARNLGSRQRALGRVAARHATRFKQRGSAAFWERAPVPSMELLSGRRGEESDPDE</sequence>
<evidence type="ECO:0000256" key="1">
    <source>
        <dbReference type="ARBA" id="ARBA00004328"/>
    </source>
</evidence>
<dbReference type="EMBL" id="KR862354">
    <property type="protein sequence ID" value="ALS54554.1"/>
    <property type="molecule type" value="Genomic_RNA"/>
</dbReference>
<dbReference type="GO" id="GO:0044423">
    <property type="term" value="C:virion component"/>
    <property type="evidence" value="ECO:0007669"/>
    <property type="project" value="UniProtKB-KW"/>
</dbReference>
<keyword evidence="11" id="KW-0472">Membrane</keyword>
<comment type="subcellular location">
    <subcellularLocation>
        <location evidence="2 13">Host cell membrane</location>
        <topology evidence="2 13">Peripheral membrane protein</topology>
        <orientation evidence="2 13">Cytoplasmic side</orientation>
    </subcellularLocation>
    <subcellularLocation>
        <location evidence="13">Host cytoplasm</location>
    </subcellularLocation>
    <subcellularLocation>
        <location evidence="1 13">Virion</location>
    </subcellularLocation>
    <text evidence="13">In the cytoplasm, seems to colocalize with intermediate filament vimentin. A fraction is associated with the cytoplasmic side of cellular membranes, presumably via the interaction with Pr55Gag precursor.</text>
</comment>
<evidence type="ECO:0000256" key="5">
    <source>
        <dbReference type="ARBA" id="ARBA00022553"/>
    </source>
</evidence>
<reference evidence="15" key="1">
    <citation type="journal article" date="2016" name="J. Virol.">
        <title>Arteriviruses, Pegiviruses, and Lentiviruses Are Common among Wild African Monkeys.</title>
        <authorList>
            <person name="Bailey A."/>
            <person name="Heimbruch K."/>
        </authorList>
    </citation>
    <scope>NUCLEOTIDE SEQUENCE [LARGE SCALE GENOMIC DNA]</scope>
</reference>
<evidence type="ECO:0000256" key="8">
    <source>
        <dbReference type="ARBA" id="ARBA00022843"/>
    </source>
</evidence>
<keyword evidence="8" id="KW-0832">Ubl conjugation</keyword>
<keyword evidence="12" id="KW-1035">Host cytoplasm</keyword>
<keyword evidence="9" id="KW-0946">Virion</keyword>
<evidence type="ECO:0000256" key="13">
    <source>
        <dbReference type="RuleBase" id="RU003341"/>
    </source>
</evidence>
<evidence type="ECO:0000256" key="2">
    <source>
        <dbReference type="ARBA" id="ARBA00004501"/>
    </source>
</evidence>
<dbReference type="GO" id="GO:0030430">
    <property type="term" value="C:host cell cytoplasm"/>
    <property type="evidence" value="ECO:0007669"/>
    <property type="project" value="UniProtKB-SubCell"/>
</dbReference>
<evidence type="ECO:0000256" key="6">
    <source>
        <dbReference type="ARBA" id="ARBA00022581"/>
    </source>
</evidence>
<name>A0A159D7X4_SIV</name>
<proteinExistence type="inferred from homology"/>
<keyword evidence="10" id="KW-1043">Host membrane</keyword>
<protein>
    <recommendedName>
        <fullName evidence="13">Virion infectivity factor</fullName>
    </recommendedName>
</protein>
<evidence type="ECO:0000256" key="4">
    <source>
        <dbReference type="ARBA" id="ARBA00022511"/>
    </source>
</evidence>
<evidence type="ECO:0000313" key="15">
    <source>
        <dbReference type="Proteomes" id="UP000164595"/>
    </source>
</evidence>
<evidence type="ECO:0000256" key="9">
    <source>
        <dbReference type="ARBA" id="ARBA00022844"/>
    </source>
</evidence>
<keyword evidence="4" id="KW-1032">Host cell membrane</keyword>
<organismHost>
    <name type="scientific">Pan troglodytes</name>
    <name type="common">Chimpanzee</name>
    <dbReference type="NCBI Taxonomy" id="9598"/>
</organismHost>
<dbReference type="InterPro" id="IPR000475">
    <property type="entry name" value="Vif"/>
</dbReference>
<evidence type="ECO:0000256" key="3">
    <source>
        <dbReference type="ARBA" id="ARBA00006372"/>
    </source>
</evidence>
<evidence type="ECO:0000256" key="12">
    <source>
        <dbReference type="ARBA" id="ARBA00023200"/>
    </source>
</evidence>
<comment type="similarity">
    <text evidence="3 13">Belongs to the primate lentivirus group Vif protein family.</text>
</comment>
<evidence type="ECO:0000256" key="10">
    <source>
        <dbReference type="ARBA" id="ARBA00022870"/>
    </source>
</evidence>
<keyword evidence="7" id="KW-0833">Ubl conjugation pathway</keyword>
<evidence type="ECO:0000313" key="14">
    <source>
        <dbReference type="EMBL" id="ALS54554.1"/>
    </source>
</evidence>
<organismHost>
    <name type="scientific">Cercopithecidae</name>
    <name type="common">Old World monkeys</name>
    <dbReference type="NCBI Taxonomy" id="9527"/>
</organismHost>
<accession>A0A159D7X4</accession>
<dbReference type="GO" id="GO:0020002">
    <property type="term" value="C:host cell plasma membrane"/>
    <property type="evidence" value="ECO:0007669"/>
    <property type="project" value="UniProtKB-SubCell"/>
</dbReference>
<evidence type="ECO:0000256" key="7">
    <source>
        <dbReference type="ARBA" id="ARBA00022786"/>
    </source>
</evidence>
<evidence type="ECO:0000256" key="11">
    <source>
        <dbReference type="ARBA" id="ARBA00023136"/>
    </source>
</evidence>
<dbReference type="Proteomes" id="UP000164595">
    <property type="component" value="Genome"/>
</dbReference>
<dbReference type="Pfam" id="PF00559">
    <property type="entry name" value="Vif"/>
    <property type="match status" value="1"/>
</dbReference>
<keyword evidence="5" id="KW-0597">Phosphoprotein</keyword>
<gene>
    <name evidence="14" type="primary">vif</name>
</gene>